<evidence type="ECO:0000313" key="3">
    <source>
        <dbReference type="Proteomes" id="UP000306918"/>
    </source>
</evidence>
<protein>
    <submittedName>
        <fullName evidence="2">Type II toxin-antitoxin system RelE/ParE family toxin</fullName>
    </submittedName>
</protein>
<gene>
    <name evidence="2" type="ORF">FAM09_00865</name>
</gene>
<dbReference type="Pfam" id="PF05016">
    <property type="entry name" value="ParE_toxin"/>
    <property type="match status" value="1"/>
</dbReference>
<evidence type="ECO:0000256" key="1">
    <source>
        <dbReference type="ARBA" id="ARBA00022649"/>
    </source>
</evidence>
<proteinExistence type="predicted"/>
<evidence type="ECO:0000313" key="2">
    <source>
        <dbReference type="EMBL" id="THU40698.1"/>
    </source>
</evidence>
<dbReference type="RefSeq" id="WP_136575191.1">
    <property type="nucleotide sequence ID" value="NZ_STFF01000001.1"/>
</dbReference>
<accession>A0A4S8HY31</accession>
<keyword evidence="3" id="KW-1185">Reference proteome</keyword>
<dbReference type="OrthoDB" id="963196at2"/>
<keyword evidence="1" id="KW-1277">Toxin-antitoxin system</keyword>
<dbReference type="Proteomes" id="UP000306918">
    <property type="component" value="Unassembled WGS sequence"/>
</dbReference>
<comment type="caution">
    <text evidence="2">The sequence shown here is derived from an EMBL/GenBank/DDBJ whole genome shotgun (WGS) entry which is preliminary data.</text>
</comment>
<dbReference type="InterPro" id="IPR035093">
    <property type="entry name" value="RelE/ParE_toxin_dom_sf"/>
</dbReference>
<organism evidence="2 3">
    <name type="scientific">Niastella caeni</name>
    <dbReference type="NCBI Taxonomy" id="2569763"/>
    <lineage>
        <taxon>Bacteria</taxon>
        <taxon>Pseudomonadati</taxon>
        <taxon>Bacteroidota</taxon>
        <taxon>Chitinophagia</taxon>
        <taxon>Chitinophagales</taxon>
        <taxon>Chitinophagaceae</taxon>
        <taxon>Niastella</taxon>
    </lineage>
</organism>
<reference evidence="2 3" key="1">
    <citation type="submission" date="2019-04" db="EMBL/GenBank/DDBJ databases">
        <title>Niastella caeni sp. nov., isolated from activated sludge.</title>
        <authorList>
            <person name="Sheng M."/>
        </authorList>
    </citation>
    <scope>NUCLEOTIDE SEQUENCE [LARGE SCALE GENOMIC DNA]</scope>
    <source>
        <strain evidence="2 3">HX-2-15</strain>
    </source>
</reference>
<name>A0A4S8HY31_9BACT</name>
<dbReference type="InterPro" id="IPR007712">
    <property type="entry name" value="RelE/ParE_toxin"/>
</dbReference>
<sequence length="60" mass="6869">MEVKIEWTEPVLQDLETIVSYIEGEWSEAIADKFVELLLDKIKTLSGQPYMGMAPKNVLQ</sequence>
<dbReference type="Gene3D" id="3.30.2310.20">
    <property type="entry name" value="RelE-like"/>
    <property type="match status" value="1"/>
</dbReference>
<dbReference type="EMBL" id="STFF01000001">
    <property type="protein sequence ID" value="THU40698.1"/>
    <property type="molecule type" value="Genomic_DNA"/>
</dbReference>
<dbReference type="AlphaFoldDB" id="A0A4S8HY31"/>